<dbReference type="STRING" id="536227.Ccar_01045"/>
<dbReference type="Gene3D" id="1.10.3210.10">
    <property type="entry name" value="Hypothetical protein af1432"/>
    <property type="match status" value="1"/>
</dbReference>
<evidence type="ECO:0000313" key="2">
    <source>
        <dbReference type="EMBL" id="EET84282.1"/>
    </source>
</evidence>
<protein>
    <submittedName>
        <fullName evidence="2">HD superfamily hydrolase</fullName>
    </submittedName>
</protein>
<name>C6Q2K4_9CLOT</name>
<dbReference type="AlphaFoldDB" id="C6Q2K4"/>
<gene>
    <name evidence="2" type="ORF">CcarbDRAFT_5272</name>
</gene>
<dbReference type="RefSeq" id="WP_007064155.1">
    <property type="nucleotide sequence ID" value="NZ_ACVI01000183.1"/>
</dbReference>
<dbReference type="eggNOG" id="COG1713">
    <property type="taxonomic scope" value="Bacteria"/>
</dbReference>
<dbReference type="EMBL" id="ACVI01000183">
    <property type="protein sequence ID" value="EET84282.1"/>
    <property type="molecule type" value="Genomic_DNA"/>
</dbReference>
<dbReference type="OrthoDB" id="155250at2"/>
<proteinExistence type="predicted"/>
<dbReference type="CDD" id="cd00077">
    <property type="entry name" value="HDc"/>
    <property type="match status" value="1"/>
</dbReference>
<dbReference type="InterPro" id="IPR006674">
    <property type="entry name" value="HD_domain"/>
</dbReference>
<dbReference type="SUPFAM" id="SSF109604">
    <property type="entry name" value="HD-domain/PDEase-like"/>
    <property type="match status" value="1"/>
</dbReference>
<evidence type="ECO:0000259" key="1">
    <source>
        <dbReference type="Pfam" id="PF01966"/>
    </source>
</evidence>
<organism evidence="2 3">
    <name type="scientific">Clostridium carboxidivorans P7</name>
    <dbReference type="NCBI Taxonomy" id="536227"/>
    <lineage>
        <taxon>Bacteria</taxon>
        <taxon>Bacillati</taxon>
        <taxon>Bacillota</taxon>
        <taxon>Clostridia</taxon>
        <taxon>Eubacteriales</taxon>
        <taxon>Clostridiaceae</taxon>
        <taxon>Clostridium</taxon>
    </lineage>
</organism>
<comment type="caution">
    <text evidence="2">The sequence shown here is derived from an EMBL/GenBank/DDBJ whole genome shotgun (WGS) entry which is preliminary data.</text>
</comment>
<keyword evidence="3" id="KW-1185">Reference proteome</keyword>
<sequence length="164" mass="18843">MTSFISQVLSKMILYFDGDVKRINHAMKVHGFAKSIGELEEISKEKLEILEVAAILHDIGIKESEKKYCSSGARYQEMEGPDVACDILKEFNLNKNFIDRIIYLIGNHHTYSKIDSVDFQILVEADFIVNIFEDCLGKEQVQIIKEKYFKTSSGISFLESMYIK</sequence>
<dbReference type="GO" id="GO:0016787">
    <property type="term" value="F:hydrolase activity"/>
    <property type="evidence" value="ECO:0007669"/>
    <property type="project" value="UniProtKB-KW"/>
</dbReference>
<reference evidence="2 3" key="1">
    <citation type="submission" date="2009-06" db="EMBL/GenBank/DDBJ databases">
        <title>The draft genome of Clostridium carboxidivorans P7.</title>
        <authorList>
            <consortium name="US DOE Joint Genome Institute (JGI-PGF)"/>
            <person name="Lucas S."/>
            <person name="Copeland A."/>
            <person name="Lapidus A."/>
            <person name="Glavina del Rio T."/>
            <person name="Tice H."/>
            <person name="Bruce D."/>
            <person name="Goodwin L."/>
            <person name="Pitluck S."/>
            <person name="Larimer F."/>
            <person name="Land M.L."/>
            <person name="Hauser L."/>
            <person name="Hemme C.L."/>
        </authorList>
    </citation>
    <scope>NUCLEOTIDE SEQUENCE [LARGE SCALE GENOMIC DNA]</scope>
    <source>
        <strain evidence="2 3">P7</strain>
    </source>
</reference>
<dbReference type="InterPro" id="IPR003607">
    <property type="entry name" value="HD/PDEase_dom"/>
</dbReference>
<dbReference type="Pfam" id="PF01966">
    <property type="entry name" value="HD"/>
    <property type="match status" value="1"/>
</dbReference>
<accession>C6Q2K4</accession>
<feature type="domain" description="HD" evidence="1">
    <location>
        <begin position="22"/>
        <end position="114"/>
    </location>
</feature>
<keyword evidence="2" id="KW-0378">Hydrolase</keyword>
<dbReference type="Proteomes" id="UP000004198">
    <property type="component" value="Unassembled WGS sequence"/>
</dbReference>
<evidence type="ECO:0000313" key="3">
    <source>
        <dbReference type="Proteomes" id="UP000004198"/>
    </source>
</evidence>